<dbReference type="InterPro" id="IPR013320">
    <property type="entry name" value="ConA-like_dom_sf"/>
</dbReference>
<evidence type="ECO:0000313" key="1">
    <source>
        <dbReference type="EMBL" id="MDA0159190.1"/>
    </source>
</evidence>
<gene>
    <name evidence="1" type="ORF">OM076_02840</name>
</gene>
<reference evidence="1" key="1">
    <citation type="submission" date="2022-10" db="EMBL/GenBank/DDBJ databases">
        <title>The WGS of Solirubrobacter ginsenosidimutans DSM 21036.</title>
        <authorList>
            <person name="Jiang Z."/>
        </authorList>
    </citation>
    <scope>NUCLEOTIDE SEQUENCE</scope>
    <source>
        <strain evidence="1">DSM 21036</strain>
    </source>
</reference>
<dbReference type="AlphaFoldDB" id="A0A9X3MN52"/>
<dbReference type="RefSeq" id="WP_270037864.1">
    <property type="nucleotide sequence ID" value="NZ_JAPDOD010000002.1"/>
</dbReference>
<dbReference type="PANTHER" id="PTHR35332:SF2">
    <property type="entry name" value="REGULATION OF ENOLASE PROTEIN 1"/>
    <property type="match status" value="1"/>
</dbReference>
<proteinExistence type="predicted"/>
<dbReference type="InterPro" id="IPR009784">
    <property type="entry name" value="DUF1349"/>
</dbReference>
<dbReference type="PANTHER" id="PTHR35332">
    <property type="entry name" value="REGULATION OF ENOLASE PROTEIN 1"/>
    <property type="match status" value="1"/>
</dbReference>
<protein>
    <submittedName>
        <fullName evidence="1">DUF1349 domain-containing protein</fullName>
    </submittedName>
</protein>
<dbReference type="EMBL" id="JAPDOD010000002">
    <property type="protein sequence ID" value="MDA0159190.1"/>
    <property type="molecule type" value="Genomic_DNA"/>
</dbReference>
<evidence type="ECO:0000313" key="2">
    <source>
        <dbReference type="Proteomes" id="UP001149140"/>
    </source>
</evidence>
<dbReference type="Proteomes" id="UP001149140">
    <property type="component" value="Unassembled WGS sequence"/>
</dbReference>
<dbReference type="SUPFAM" id="SSF49899">
    <property type="entry name" value="Concanavalin A-like lectins/glucanases"/>
    <property type="match status" value="1"/>
</dbReference>
<dbReference type="Pfam" id="PF07081">
    <property type="entry name" value="DUF1349"/>
    <property type="match status" value="1"/>
</dbReference>
<sequence>MKWLNEPAVWSGDASDLTVAVEPETDFWRTTHYGFIRDNGHFADTGQMGVRFRGEFAAQYDQAGLMLRLDEEHWIKCGLELDGRLWLSVVVTNGVSDWSQQPAPEPDADGWYEIRAVRDRDSVQISCGEQPVRLAPFPEGVMQSGPMCAAPKGPGFTARFRAL</sequence>
<organism evidence="1 2">
    <name type="scientific">Solirubrobacter ginsenosidimutans</name>
    <dbReference type="NCBI Taxonomy" id="490573"/>
    <lineage>
        <taxon>Bacteria</taxon>
        <taxon>Bacillati</taxon>
        <taxon>Actinomycetota</taxon>
        <taxon>Thermoleophilia</taxon>
        <taxon>Solirubrobacterales</taxon>
        <taxon>Solirubrobacteraceae</taxon>
        <taxon>Solirubrobacter</taxon>
    </lineage>
</organism>
<name>A0A9X3MN52_9ACTN</name>
<accession>A0A9X3MN52</accession>
<comment type="caution">
    <text evidence="1">The sequence shown here is derived from an EMBL/GenBank/DDBJ whole genome shotgun (WGS) entry which is preliminary data.</text>
</comment>
<keyword evidence="2" id="KW-1185">Reference proteome</keyword>
<dbReference type="Gene3D" id="2.60.120.200">
    <property type="match status" value="1"/>
</dbReference>